<evidence type="ECO:0000313" key="2">
    <source>
        <dbReference type="Proteomes" id="UP000320011"/>
    </source>
</evidence>
<reference evidence="1 2" key="1">
    <citation type="submission" date="2019-07" db="EMBL/GenBank/DDBJ databases">
        <authorList>
            <person name="Duangmal K."/>
            <person name="Teo W.F.A."/>
        </authorList>
    </citation>
    <scope>NUCLEOTIDE SEQUENCE [LARGE SCALE GENOMIC DNA]</scope>
    <source>
        <strain evidence="1 2">TBRC 6029</strain>
    </source>
</reference>
<keyword evidence="2" id="KW-1185">Reference proteome</keyword>
<dbReference type="AlphaFoldDB" id="A0A558CPM3"/>
<protein>
    <submittedName>
        <fullName evidence="1">Uncharacterized protein</fullName>
    </submittedName>
</protein>
<organism evidence="1 2">
    <name type="scientific">Amycolatopsis rhizosphaerae</name>
    <dbReference type="NCBI Taxonomy" id="2053003"/>
    <lineage>
        <taxon>Bacteria</taxon>
        <taxon>Bacillati</taxon>
        <taxon>Actinomycetota</taxon>
        <taxon>Actinomycetes</taxon>
        <taxon>Pseudonocardiales</taxon>
        <taxon>Pseudonocardiaceae</taxon>
        <taxon>Amycolatopsis</taxon>
    </lineage>
</organism>
<reference evidence="1 2" key="2">
    <citation type="submission" date="2019-08" db="EMBL/GenBank/DDBJ databases">
        <title>Amycolatopsis acidicola sp. nov., isolated from peat swamp forest soil.</title>
        <authorList>
            <person name="Srisuk N."/>
        </authorList>
    </citation>
    <scope>NUCLEOTIDE SEQUENCE [LARGE SCALE GENOMIC DNA]</scope>
    <source>
        <strain evidence="1 2">TBRC 6029</strain>
    </source>
</reference>
<proteinExistence type="predicted"/>
<dbReference type="OrthoDB" id="3637843at2"/>
<accession>A0A558CPM3</accession>
<dbReference type="EMBL" id="VJWX01000131">
    <property type="protein sequence ID" value="TVT50721.1"/>
    <property type="molecule type" value="Genomic_DNA"/>
</dbReference>
<comment type="caution">
    <text evidence="1">The sequence shown here is derived from an EMBL/GenBank/DDBJ whole genome shotgun (WGS) entry which is preliminary data.</text>
</comment>
<dbReference type="Proteomes" id="UP000320011">
    <property type="component" value="Unassembled WGS sequence"/>
</dbReference>
<gene>
    <name evidence="1" type="ORF">FNH05_15250</name>
</gene>
<sequence length="61" mass="6450">MDDLIPAHSYAPDGLYESDIDALLAEYFPADEQLAAPVEHLRPISSVPAPIGDADGEDIAA</sequence>
<dbReference type="RefSeq" id="WP_144588689.1">
    <property type="nucleotide sequence ID" value="NZ_VJWX01000131.1"/>
</dbReference>
<name>A0A558CPM3_9PSEU</name>
<evidence type="ECO:0000313" key="1">
    <source>
        <dbReference type="EMBL" id="TVT50721.1"/>
    </source>
</evidence>